<dbReference type="SMART" id="SM00332">
    <property type="entry name" value="PP2Cc"/>
    <property type="match status" value="1"/>
</dbReference>
<dbReference type="InterPro" id="IPR036457">
    <property type="entry name" value="PPM-type-like_dom_sf"/>
</dbReference>
<name>A0A8A4TUC5_SULCO</name>
<dbReference type="Pfam" id="PF01435">
    <property type="entry name" value="Peptidase_M48"/>
    <property type="match status" value="1"/>
</dbReference>
<keyword evidence="5" id="KW-0862">Zinc</keyword>
<evidence type="ECO:0000256" key="2">
    <source>
        <dbReference type="ARBA" id="ARBA00022670"/>
    </source>
</evidence>
<dbReference type="InterPro" id="IPR001915">
    <property type="entry name" value="Peptidase_M48"/>
</dbReference>
<dbReference type="Gene3D" id="3.60.40.10">
    <property type="entry name" value="PPM-type phosphatase domain"/>
    <property type="match status" value="1"/>
</dbReference>
<feature type="region of interest" description="Disordered" evidence="7">
    <location>
        <begin position="248"/>
        <end position="315"/>
    </location>
</feature>
<dbReference type="EMBL" id="CP071793">
    <property type="protein sequence ID" value="QTD53120.1"/>
    <property type="molecule type" value="Genomic_DNA"/>
</dbReference>
<protein>
    <submittedName>
        <fullName evidence="9">M48 family metalloprotease</fullName>
    </submittedName>
</protein>
<evidence type="ECO:0000313" key="9">
    <source>
        <dbReference type="EMBL" id="QTD53120.1"/>
    </source>
</evidence>
<dbReference type="GO" id="GO:0046872">
    <property type="term" value="F:metal ion binding"/>
    <property type="evidence" value="ECO:0007669"/>
    <property type="project" value="UniProtKB-KW"/>
</dbReference>
<evidence type="ECO:0000259" key="8">
    <source>
        <dbReference type="PROSITE" id="PS51746"/>
    </source>
</evidence>
<keyword evidence="3" id="KW-0479">Metal-binding</keyword>
<dbReference type="GO" id="GO:0016020">
    <property type="term" value="C:membrane"/>
    <property type="evidence" value="ECO:0007669"/>
    <property type="project" value="TreeGrafter"/>
</dbReference>
<accession>A0A8A4TUC5</accession>
<dbReference type="Pfam" id="PF13672">
    <property type="entry name" value="PP2C_2"/>
    <property type="match status" value="1"/>
</dbReference>
<dbReference type="Gene3D" id="3.30.2010.10">
    <property type="entry name" value="Metalloproteases ('zincins'), catalytic domain"/>
    <property type="match status" value="1"/>
</dbReference>
<sequence length="659" mass="72727">MTEAYVVSPHSIAGARSENQDCFAHFETPYGSLFIVCDGFGGPRRGRLASMETVEAYPEHLKQAHGHGMMALEALQWATAEINERIFEKSTSGLTEFEGMGTTVVLGLETEAGIWIGHIGDSRAYHWTGSQLVPLTRDHSELADLIYSGDLNVAGALHHPRAGVLTQAIGAEEDGALELAKQPIRLRAGESLMLCSDGLSGFVEDEVIAGEMAQITDQGQAARHLVRLALAHGSDDNITVLCIHNPGSKKRRKSALPHIDTTPDDTSTSPSWNDSDSFIASQVQARGSRAASSGSHPSAHPSPEPGDAGRVTTVSAKRAEPIAEEKPKWRIPLWVYPTALLVAMIFTALHFRNMVQIKPYVPPPEPETIAGEPPTEVDDPKSYPWQVTECERGFATQARQMLGDVEQGFRDSATMALSRELELGERLAKRAAQEYAGRLDTDANLVAYVNKLGTSLAADLGDHPYTFEFHVIDDERLNAFALPGGHIYLFTGLLEHLVENEAQLAFVLCHEMVHIQKRHTVALLRLFENLPGEEDGVTAFFQSLLNLPFSITHEAEADRYALLTLIRADYSPYQSVLLLEKWQRRNQGTASQNPSSSSNILDVLLREAGDLLETHPDLDFRACELRNHTLQLQKQNRTSLNYVGQSNYRNRIPKSELMY</sequence>
<dbReference type="InterPro" id="IPR051156">
    <property type="entry name" value="Mito/Outer_Membr_Metalloprot"/>
</dbReference>
<dbReference type="PANTHER" id="PTHR22726:SF1">
    <property type="entry name" value="METALLOENDOPEPTIDASE OMA1, MITOCHONDRIAL"/>
    <property type="match status" value="1"/>
</dbReference>
<dbReference type="GO" id="GO:0051603">
    <property type="term" value="P:proteolysis involved in protein catabolic process"/>
    <property type="evidence" value="ECO:0007669"/>
    <property type="project" value="TreeGrafter"/>
</dbReference>
<evidence type="ECO:0000256" key="5">
    <source>
        <dbReference type="ARBA" id="ARBA00022833"/>
    </source>
</evidence>
<keyword evidence="6 9" id="KW-0482">Metalloprotease</keyword>
<comment type="cofactor">
    <cofactor evidence="1">
        <name>Zn(2+)</name>
        <dbReference type="ChEBI" id="CHEBI:29105"/>
    </cofactor>
</comment>
<organism evidence="9 10">
    <name type="scientific">Sulfidibacter corallicola</name>
    <dbReference type="NCBI Taxonomy" id="2818388"/>
    <lineage>
        <taxon>Bacteria</taxon>
        <taxon>Pseudomonadati</taxon>
        <taxon>Acidobacteriota</taxon>
        <taxon>Holophagae</taxon>
        <taxon>Acanthopleuribacterales</taxon>
        <taxon>Acanthopleuribacteraceae</taxon>
        <taxon>Sulfidibacter</taxon>
    </lineage>
</organism>
<dbReference type="SUPFAM" id="SSF81606">
    <property type="entry name" value="PP2C-like"/>
    <property type="match status" value="1"/>
</dbReference>
<evidence type="ECO:0000256" key="4">
    <source>
        <dbReference type="ARBA" id="ARBA00022801"/>
    </source>
</evidence>
<keyword evidence="10" id="KW-1185">Reference proteome</keyword>
<dbReference type="SMART" id="SM00331">
    <property type="entry name" value="PP2C_SIG"/>
    <property type="match status" value="1"/>
</dbReference>
<dbReference type="RefSeq" id="WP_237383218.1">
    <property type="nucleotide sequence ID" value="NZ_CP071793.1"/>
</dbReference>
<evidence type="ECO:0000256" key="3">
    <source>
        <dbReference type="ARBA" id="ARBA00022723"/>
    </source>
</evidence>
<evidence type="ECO:0000313" key="10">
    <source>
        <dbReference type="Proteomes" id="UP000663929"/>
    </source>
</evidence>
<dbReference type="PROSITE" id="PS51746">
    <property type="entry name" value="PPM_2"/>
    <property type="match status" value="1"/>
</dbReference>
<dbReference type="GO" id="GO:0004222">
    <property type="term" value="F:metalloendopeptidase activity"/>
    <property type="evidence" value="ECO:0007669"/>
    <property type="project" value="InterPro"/>
</dbReference>
<dbReference type="Proteomes" id="UP000663929">
    <property type="component" value="Chromosome"/>
</dbReference>
<proteinExistence type="predicted"/>
<keyword evidence="2" id="KW-0645">Protease</keyword>
<evidence type="ECO:0000256" key="1">
    <source>
        <dbReference type="ARBA" id="ARBA00001947"/>
    </source>
</evidence>
<dbReference type="InterPro" id="IPR001932">
    <property type="entry name" value="PPM-type_phosphatase-like_dom"/>
</dbReference>
<feature type="compositionally biased region" description="Low complexity" evidence="7">
    <location>
        <begin position="264"/>
        <end position="301"/>
    </location>
</feature>
<gene>
    <name evidence="9" type="ORF">J3U87_11720</name>
</gene>
<evidence type="ECO:0000256" key="6">
    <source>
        <dbReference type="ARBA" id="ARBA00023049"/>
    </source>
</evidence>
<reference evidence="9" key="1">
    <citation type="submission" date="2021-03" db="EMBL/GenBank/DDBJ databases">
        <title>Acanthopleuribacteraceae sp. M133.</title>
        <authorList>
            <person name="Wang G."/>
        </authorList>
    </citation>
    <scope>NUCLEOTIDE SEQUENCE</scope>
    <source>
        <strain evidence="9">M133</strain>
    </source>
</reference>
<evidence type="ECO:0000256" key="7">
    <source>
        <dbReference type="SAM" id="MobiDB-lite"/>
    </source>
</evidence>
<dbReference type="PANTHER" id="PTHR22726">
    <property type="entry name" value="METALLOENDOPEPTIDASE OMA1"/>
    <property type="match status" value="1"/>
</dbReference>
<dbReference type="CDD" id="cd00143">
    <property type="entry name" value="PP2Cc"/>
    <property type="match status" value="1"/>
</dbReference>
<dbReference type="KEGG" id="scor:J3U87_11720"/>
<feature type="domain" description="PPM-type phosphatase" evidence="8">
    <location>
        <begin position="6"/>
        <end position="245"/>
    </location>
</feature>
<keyword evidence="4" id="KW-0378">Hydrolase</keyword>
<dbReference type="AlphaFoldDB" id="A0A8A4TUC5"/>